<dbReference type="GeneID" id="35440998"/>
<keyword evidence="1" id="KW-1133">Transmembrane helix</keyword>
<keyword evidence="1" id="KW-0812">Transmembrane</keyword>
<organism evidence="2 3">
    <name type="scientific">Rhizopus microsporus ATCC 52813</name>
    <dbReference type="NCBI Taxonomy" id="1340429"/>
    <lineage>
        <taxon>Eukaryota</taxon>
        <taxon>Fungi</taxon>
        <taxon>Fungi incertae sedis</taxon>
        <taxon>Mucoromycota</taxon>
        <taxon>Mucoromycotina</taxon>
        <taxon>Mucoromycetes</taxon>
        <taxon>Mucorales</taxon>
        <taxon>Mucorineae</taxon>
        <taxon>Rhizopodaceae</taxon>
        <taxon>Rhizopus</taxon>
    </lineage>
</organism>
<evidence type="ECO:0000256" key="1">
    <source>
        <dbReference type="SAM" id="Phobius"/>
    </source>
</evidence>
<name>A0A2G4TBI0_RHIZD</name>
<proteinExistence type="predicted"/>
<keyword evidence="1" id="KW-0472">Membrane</keyword>
<protein>
    <recommendedName>
        <fullName evidence="4">MARVEL domain-containing protein</fullName>
    </recommendedName>
</protein>
<dbReference type="EMBL" id="KZ303842">
    <property type="protein sequence ID" value="PHZ17986.1"/>
    <property type="molecule type" value="Genomic_DNA"/>
</dbReference>
<sequence length="191" mass="21467">MIIDYIVNLGQIVLLLQMEGTGNWWPDYVPFTLYYVGPIVSTLSVNSLIFLLCLRYTLIISRVVGVINVGLFTAIVAYNTTHSGTIPWLGAAASDFRSDAKGWVPYCSSYSYLNTSLRCYLINGAWLGCVILLALWILLTIYVCILRDSTFYHKDDYDNYDFKDDVPMVYKPSDYPGVPVAATPMTNPSIK</sequence>
<evidence type="ECO:0000313" key="2">
    <source>
        <dbReference type="EMBL" id="PHZ17986.1"/>
    </source>
</evidence>
<feature type="transmembrane region" description="Helical" evidence="1">
    <location>
        <begin position="59"/>
        <end position="78"/>
    </location>
</feature>
<accession>A0A2G4TBI0</accession>
<feature type="transmembrane region" description="Helical" evidence="1">
    <location>
        <begin position="33"/>
        <end position="52"/>
    </location>
</feature>
<gene>
    <name evidence="2" type="ORF">RHIMIDRAFT_243975</name>
</gene>
<evidence type="ECO:0008006" key="4">
    <source>
        <dbReference type="Google" id="ProtNLM"/>
    </source>
</evidence>
<evidence type="ECO:0000313" key="3">
    <source>
        <dbReference type="Proteomes" id="UP000242254"/>
    </source>
</evidence>
<feature type="transmembrane region" description="Helical" evidence="1">
    <location>
        <begin position="120"/>
        <end position="145"/>
    </location>
</feature>
<dbReference type="Proteomes" id="UP000242254">
    <property type="component" value="Unassembled WGS sequence"/>
</dbReference>
<dbReference type="AlphaFoldDB" id="A0A2G4TBI0"/>
<keyword evidence="3" id="KW-1185">Reference proteome</keyword>
<reference evidence="2 3" key="1">
    <citation type="journal article" date="2016" name="Proc. Natl. Acad. Sci. U.S.A.">
        <title>Lipid metabolic changes in an early divergent fungus govern the establishment of a mutualistic symbiosis with endobacteria.</title>
        <authorList>
            <person name="Lastovetsky O.A."/>
            <person name="Gaspar M.L."/>
            <person name="Mondo S.J."/>
            <person name="LaButti K.M."/>
            <person name="Sandor L."/>
            <person name="Grigoriev I.V."/>
            <person name="Henry S.A."/>
            <person name="Pawlowska T.E."/>
        </authorList>
    </citation>
    <scope>NUCLEOTIDE SEQUENCE [LARGE SCALE GENOMIC DNA]</scope>
    <source>
        <strain evidence="2 3">ATCC 52813</strain>
    </source>
</reference>
<dbReference type="RefSeq" id="XP_023471694.1">
    <property type="nucleotide sequence ID" value="XM_023610008.1"/>
</dbReference>